<protein>
    <submittedName>
        <fullName evidence="1">Uncharacterized protein</fullName>
    </submittedName>
</protein>
<proteinExistence type="predicted"/>
<dbReference type="EMBL" id="GBRH01263151">
    <property type="protein sequence ID" value="JAD34744.1"/>
    <property type="molecule type" value="Transcribed_RNA"/>
</dbReference>
<organism evidence="1">
    <name type="scientific">Arundo donax</name>
    <name type="common">Giant reed</name>
    <name type="synonym">Donax arundinaceus</name>
    <dbReference type="NCBI Taxonomy" id="35708"/>
    <lineage>
        <taxon>Eukaryota</taxon>
        <taxon>Viridiplantae</taxon>
        <taxon>Streptophyta</taxon>
        <taxon>Embryophyta</taxon>
        <taxon>Tracheophyta</taxon>
        <taxon>Spermatophyta</taxon>
        <taxon>Magnoliopsida</taxon>
        <taxon>Liliopsida</taxon>
        <taxon>Poales</taxon>
        <taxon>Poaceae</taxon>
        <taxon>PACMAD clade</taxon>
        <taxon>Arundinoideae</taxon>
        <taxon>Arundineae</taxon>
        <taxon>Arundo</taxon>
    </lineage>
</organism>
<name>A0A0A8Z5P6_ARUDO</name>
<evidence type="ECO:0000313" key="1">
    <source>
        <dbReference type="EMBL" id="JAD34744.1"/>
    </source>
</evidence>
<accession>A0A0A8Z5P6</accession>
<reference evidence="1" key="2">
    <citation type="journal article" date="2015" name="Data Brief">
        <title>Shoot transcriptome of the giant reed, Arundo donax.</title>
        <authorList>
            <person name="Barrero R.A."/>
            <person name="Guerrero F.D."/>
            <person name="Moolhuijzen P."/>
            <person name="Goolsby J.A."/>
            <person name="Tidwell J."/>
            <person name="Bellgard S.E."/>
            <person name="Bellgard M.I."/>
        </authorList>
    </citation>
    <scope>NUCLEOTIDE SEQUENCE</scope>
    <source>
        <tissue evidence="1">Shoot tissue taken approximately 20 cm above the soil surface</tissue>
    </source>
</reference>
<sequence>MGCLFDFQILFVMVYGGPPHNCTHAS</sequence>
<dbReference type="AlphaFoldDB" id="A0A0A8Z5P6"/>
<reference evidence="1" key="1">
    <citation type="submission" date="2014-09" db="EMBL/GenBank/DDBJ databases">
        <authorList>
            <person name="Magalhaes I.L.F."/>
            <person name="Oliveira U."/>
            <person name="Santos F.R."/>
            <person name="Vidigal T.H.D.A."/>
            <person name="Brescovit A.D."/>
            <person name="Santos A.J."/>
        </authorList>
    </citation>
    <scope>NUCLEOTIDE SEQUENCE</scope>
    <source>
        <tissue evidence="1">Shoot tissue taken approximately 20 cm above the soil surface</tissue>
    </source>
</reference>